<evidence type="ECO:0000313" key="4">
    <source>
        <dbReference type="EMBL" id="TCD12079.1"/>
    </source>
</evidence>
<dbReference type="Pfam" id="PF02661">
    <property type="entry name" value="Fic"/>
    <property type="match status" value="1"/>
</dbReference>
<dbReference type="Gene3D" id="1.10.10.10">
    <property type="entry name" value="Winged helix-like DNA-binding domain superfamily/Winged helix DNA-binding domain"/>
    <property type="match status" value="1"/>
</dbReference>
<evidence type="ECO:0000256" key="2">
    <source>
        <dbReference type="PIRSR" id="PIRSR640198-2"/>
    </source>
</evidence>
<organism evidence="4 5">
    <name type="scientific">Pedobacter frigidisoli</name>
    <dbReference type="NCBI Taxonomy" id="2530455"/>
    <lineage>
        <taxon>Bacteria</taxon>
        <taxon>Pseudomonadati</taxon>
        <taxon>Bacteroidota</taxon>
        <taxon>Sphingobacteriia</taxon>
        <taxon>Sphingobacteriales</taxon>
        <taxon>Sphingobacteriaceae</taxon>
        <taxon>Pedobacter</taxon>
    </lineage>
</organism>
<dbReference type="InterPro" id="IPR040198">
    <property type="entry name" value="Fido_containing"/>
</dbReference>
<feature type="active site" evidence="1">
    <location>
        <position position="228"/>
    </location>
</feature>
<keyword evidence="2" id="KW-0547">Nucleotide-binding</keyword>
<feature type="domain" description="Fido" evidence="3">
    <location>
        <begin position="135"/>
        <end position="291"/>
    </location>
</feature>
<feature type="binding site" evidence="2">
    <location>
        <begin position="269"/>
        <end position="270"/>
    </location>
    <ligand>
        <name>ATP</name>
        <dbReference type="ChEBI" id="CHEBI:30616"/>
    </ligand>
</feature>
<dbReference type="InterPro" id="IPR036597">
    <property type="entry name" value="Fido-like_dom_sf"/>
</dbReference>
<evidence type="ECO:0000259" key="3">
    <source>
        <dbReference type="PROSITE" id="PS51459"/>
    </source>
</evidence>
<comment type="caution">
    <text evidence="4">The sequence shown here is derived from an EMBL/GenBank/DDBJ whole genome shotgun (WGS) entry which is preliminary data.</text>
</comment>
<dbReference type="PANTHER" id="PTHR13504:SF33">
    <property type="entry name" value="FIC FAMILY PROTEIN"/>
    <property type="match status" value="1"/>
</dbReference>
<reference evidence="4 5" key="1">
    <citation type="submission" date="2019-02" db="EMBL/GenBank/DDBJ databases">
        <title>Pedobacter sp. RP-3-11 sp. nov., isolated from Arctic soil.</title>
        <authorList>
            <person name="Dahal R.H."/>
        </authorList>
    </citation>
    <scope>NUCLEOTIDE SEQUENCE [LARGE SCALE GENOMIC DNA]</scope>
    <source>
        <strain evidence="4 5">RP-3-11</strain>
    </source>
</reference>
<keyword evidence="5" id="KW-1185">Reference proteome</keyword>
<dbReference type="Proteomes" id="UP000291485">
    <property type="component" value="Unassembled WGS sequence"/>
</dbReference>
<dbReference type="Gene3D" id="1.10.3290.10">
    <property type="entry name" value="Fido-like domain"/>
    <property type="match status" value="1"/>
</dbReference>
<keyword evidence="2" id="KW-0067">ATP-binding</keyword>
<dbReference type="SUPFAM" id="SSF140931">
    <property type="entry name" value="Fic-like"/>
    <property type="match status" value="1"/>
</dbReference>
<name>A0A4R0P851_9SPHI</name>
<feature type="binding site" evidence="2">
    <location>
        <begin position="232"/>
        <end position="239"/>
    </location>
    <ligand>
        <name>ATP</name>
        <dbReference type="ChEBI" id="CHEBI:30616"/>
    </ligand>
</feature>
<dbReference type="AlphaFoldDB" id="A0A4R0P851"/>
<dbReference type="OrthoDB" id="9814400at2"/>
<evidence type="ECO:0000256" key="1">
    <source>
        <dbReference type="PIRSR" id="PIRSR640198-1"/>
    </source>
</evidence>
<dbReference type="Pfam" id="PF13776">
    <property type="entry name" value="DUF4172"/>
    <property type="match status" value="1"/>
</dbReference>
<dbReference type="EMBL" id="SJSN01000002">
    <property type="protein sequence ID" value="TCD12079.1"/>
    <property type="molecule type" value="Genomic_DNA"/>
</dbReference>
<protein>
    <submittedName>
        <fullName evidence="4">Fic family protein</fullName>
    </submittedName>
</protein>
<evidence type="ECO:0000313" key="5">
    <source>
        <dbReference type="Proteomes" id="UP000291485"/>
    </source>
</evidence>
<sequence>MIANRLIIWLFFEPNKSYIRLMKYNWELSDWPNFTFSLTNIERKLYDFAQETGEVNALLKSLPNDVRQETILEMILAEAIKTSAIESEFLSREDVMSSIKNNLGINKTPEIVKDKRASGIADLMIDVRNKFAEDLSEQVLFNWHKLLFANNKTINVGSWRTGDEKMQVVSGRLGNEQVHFEAPPSSSVSKEMNRFFEWFNRTSPNKETEIKDPIIRAAIAHLYFESIHPYEDGNGRIGRAIAEKAISQTLGRPVSLSLSKTIESDKAKYYQALKNAQKSNEITDWLIYFVDVVLNAQIEAKKMIDFTLNKIKVFDFFKETLNERQQKVLQKMYSFGLDGFIGGMSTKKYISITGTSKATATRDLQALENLGVLVASGGGRSIHYNLNYT</sequence>
<gene>
    <name evidence="4" type="ORF">EZ449_03390</name>
</gene>
<accession>A0A4R0P851</accession>
<dbReference type="GO" id="GO:0005524">
    <property type="term" value="F:ATP binding"/>
    <property type="evidence" value="ECO:0007669"/>
    <property type="project" value="UniProtKB-KW"/>
</dbReference>
<dbReference type="InterPro" id="IPR003812">
    <property type="entry name" value="Fido"/>
</dbReference>
<dbReference type="PROSITE" id="PS51459">
    <property type="entry name" value="FIDO"/>
    <property type="match status" value="1"/>
</dbReference>
<proteinExistence type="predicted"/>
<dbReference type="InterPro" id="IPR036388">
    <property type="entry name" value="WH-like_DNA-bd_sf"/>
</dbReference>
<dbReference type="PANTHER" id="PTHR13504">
    <property type="entry name" value="FIDO DOMAIN-CONTAINING PROTEIN DDB_G0283145"/>
    <property type="match status" value="1"/>
</dbReference>
<dbReference type="InterPro" id="IPR025230">
    <property type="entry name" value="DUF4172"/>
</dbReference>